<dbReference type="PANTHER" id="PTHR24221:SF654">
    <property type="entry name" value="ATP-BINDING CASSETTE SUB-FAMILY B MEMBER 6"/>
    <property type="match status" value="1"/>
</dbReference>
<dbReference type="GO" id="GO:0016887">
    <property type="term" value="F:ATP hydrolysis activity"/>
    <property type="evidence" value="ECO:0007669"/>
    <property type="project" value="InterPro"/>
</dbReference>
<evidence type="ECO:0000313" key="9">
    <source>
        <dbReference type="EMBL" id="VVU95168.1"/>
    </source>
</evidence>
<evidence type="ECO:0000259" key="8">
    <source>
        <dbReference type="PROSITE" id="PS50893"/>
    </source>
</evidence>
<dbReference type="PANTHER" id="PTHR24221">
    <property type="entry name" value="ATP-BINDING CASSETTE SUB-FAMILY B"/>
    <property type="match status" value="1"/>
</dbReference>
<evidence type="ECO:0000256" key="5">
    <source>
        <dbReference type="ARBA" id="ARBA00022989"/>
    </source>
</evidence>
<sequence length="538" mass="63517">MQIQNFTLKELVKEYLKDNKGNYFVLFLISLSYYVRSILIPKSIVNVDFNNLTAFVKSIKYLTIWFLVYQISFIISNNMQHKYLVKWELFILKKFLNYKYKLECIKPNTDTIKMFSYNLNIFLYESFLLWEGFWLSLPIYIVTLSLFLMFWKFDLTCLIIFISGIYIIFYLIRKDIKNLKIISITGIRQKAEILNKFNNQLENVNTILSFNSQEDELKLINKGIDEFNSIYGSLINIKNRFSQKIMIYSTILFILISFVATKKTLNGATGYKQIFLILLFYFIGPFSREIDRYRLVVVNFAKAKFSLEKIKSSIDNNIQKDISISLIQIPSKNVLVIKNLEFSYNTNATLLFKQFNYTFYPGKITCLSSYIGTGKSTLLKILFGNEILTQGLISYNDEKIDYNEINKWRNNFIYCEQFPKLFMRSIEENIFYNTKLSREEVLDLANQIEMKDYLIDLLNNKSKHKLSGGQEQLISIFRMLLIDKPIVLMDEPSSSLDIQKRQIIYNIINLMKKQNRIVIIASHDDYIIKIADVLLDKF</sequence>
<protein>
    <submittedName>
        <fullName evidence="9">ABC transporter</fullName>
    </submittedName>
</protein>
<evidence type="ECO:0000256" key="1">
    <source>
        <dbReference type="ARBA" id="ARBA00004141"/>
    </source>
</evidence>
<keyword evidence="5 7" id="KW-1133">Transmembrane helix</keyword>
<evidence type="ECO:0000256" key="7">
    <source>
        <dbReference type="SAM" id="Phobius"/>
    </source>
</evidence>
<dbReference type="InterPro" id="IPR003593">
    <property type="entry name" value="AAA+_ATPase"/>
</dbReference>
<dbReference type="Gene3D" id="1.20.1560.10">
    <property type="entry name" value="ABC transporter type 1, transmembrane domain"/>
    <property type="match status" value="1"/>
</dbReference>
<keyword evidence="6 7" id="KW-0472">Membrane</keyword>
<gene>
    <name evidence="9" type="ORF">CPAV1605_893</name>
</gene>
<feature type="transmembrane region" description="Helical" evidence="7">
    <location>
        <begin position="59"/>
        <end position="76"/>
    </location>
</feature>
<keyword evidence="4" id="KW-0067">ATP-binding</keyword>
<dbReference type="SUPFAM" id="SSF90123">
    <property type="entry name" value="ABC transporter transmembrane region"/>
    <property type="match status" value="1"/>
</dbReference>
<dbReference type="Gene3D" id="3.40.50.300">
    <property type="entry name" value="P-loop containing nucleotide triphosphate hydrolases"/>
    <property type="match status" value="1"/>
</dbReference>
<feature type="transmembrane region" description="Helical" evidence="7">
    <location>
        <begin position="267"/>
        <end position="284"/>
    </location>
</feature>
<feature type="domain" description="ABC transporter" evidence="8">
    <location>
        <begin position="335"/>
        <end position="538"/>
    </location>
</feature>
<comment type="subcellular location">
    <subcellularLocation>
        <location evidence="1">Membrane</location>
        <topology evidence="1">Multi-pass membrane protein</topology>
    </subcellularLocation>
</comment>
<dbReference type="GO" id="GO:0016020">
    <property type="term" value="C:membrane"/>
    <property type="evidence" value="ECO:0007669"/>
    <property type="project" value="UniProtKB-SubCell"/>
</dbReference>
<feature type="transmembrane region" description="Helical" evidence="7">
    <location>
        <begin position="21"/>
        <end position="39"/>
    </location>
</feature>
<feature type="transmembrane region" description="Helical" evidence="7">
    <location>
        <begin position="122"/>
        <end position="147"/>
    </location>
</feature>
<dbReference type="GO" id="GO:0005524">
    <property type="term" value="F:ATP binding"/>
    <property type="evidence" value="ECO:0007669"/>
    <property type="project" value="UniProtKB-KW"/>
</dbReference>
<dbReference type="InterPro" id="IPR039421">
    <property type="entry name" value="Type_1_exporter"/>
</dbReference>
<accession>A0A5E8CIG8</accession>
<evidence type="ECO:0000256" key="2">
    <source>
        <dbReference type="ARBA" id="ARBA00022692"/>
    </source>
</evidence>
<organism evidence="9">
    <name type="scientific">seawater metagenome</name>
    <dbReference type="NCBI Taxonomy" id="1561972"/>
    <lineage>
        <taxon>unclassified sequences</taxon>
        <taxon>metagenomes</taxon>
        <taxon>ecological metagenomes</taxon>
    </lineage>
</organism>
<dbReference type="InterPro" id="IPR027417">
    <property type="entry name" value="P-loop_NTPase"/>
</dbReference>
<dbReference type="EMBL" id="CABVLZ010000003">
    <property type="protein sequence ID" value="VVU95168.1"/>
    <property type="molecule type" value="Genomic_DNA"/>
</dbReference>
<keyword evidence="3" id="KW-0547">Nucleotide-binding</keyword>
<proteinExistence type="predicted"/>
<dbReference type="Pfam" id="PF00005">
    <property type="entry name" value="ABC_tran"/>
    <property type="match status" value="1"/>
</dbReference>
<keyword evidence="2 7" id="KW-0812">Transmembrane</keyword>
<dbReference type="AlphaFoldDB" id="A0A5E8CIG8"/>
<name>A0A5E8CIG8_9ZZZZ</name>
<dbReference type="GO" id="GO:0034040">
    <property type="term" value="F:ATPase-coupled lipid transmembrane transporter activity"/>
    <property type="evidence" value="ECO:0007669"/>
    <property type="project" value="TreeGrafter"/>
</dbReference>
<dbReference type="PROSITE" id="PS50893">
    <property type="entry name" value="ABC_TRANSPORTER_2"/>
    <property type="match status" value="1"/>
</dbReference>
<dbReference type="InterPro" id="IPR036640">
    <property type="entry name" value="ABC1_TM_sf"/>
</dbReference>
<dbReference type="InterPro" id="IPR003439">
    <property type="entry name" value="ABC_transporter-like_ATP-bd"/>
</dbReference>
<dbReference type="SUPFAM" id="SSF52540">
    <property type="entry name" value="P-loop containing nucleoside triphosphate hydrolases"/>
    <property type="match status" value="1"/>
</dbReference>
<evidence type="ECO:0000256" key="3">
    <source>
        <dbReference type="ARBA" id="ARBA00022741"/>
    </source>
</evidence>
<evidence type="ECO:0000256" key="6">
    <source>
        <dbReference type="ARBA" id="ARBA00023136"/>
    </source>
</evidence>
<reference evidence="9" key="1">
    <citation type="submission" date="2019-09" db="EMBL/GenBank/DDBJ databases">
        <authorList>
            <person name="Needham M D."/>
        </authorList>
    </citation>
    <scope>NUCLEOTIDE SEQUENCE</scope>
</reference>
<evidence type="ECO:0000256" key="4">
    <source>
        <dbReference type="ARBA" id="ARBA00022840"/>
    </source>
</evidence>
<dbReference type="SMART" id="SM00382">
    <property type="entry name" value="AAA"/>
    <property type="match status" value="1"/>
</dbReference>
<feature type="transmembrane region" description="Helical" evidence="7">
    <location>
        <begin position="245"/>
        <end position="261"/>
    </location>
</feature>
<feature type="transmembrane region" description="Helical" evidence="7">
    <location>
        <begin position="153"/>
        <end position="172"/>
    </location>
</feature>